<dbReference type="InterPro" id="IPR012885">
    <property type="entry name" value="F-box_Sdz-33"/>
</dbReference>
<keyword evidence="2" id="KW-1185">Reference proteome</keyword>
<dbReference type="Proteomes" id="UP000095282">
    <property type="component" value="Unplaced"/>
</dbReference>
<protein>
    <submittedName>
        <fullName evidence="3">FBA_2 domain-containing protein</fullName>
    </submittedName>
</protein>
<sequence length="340" mass="39533">MNRFALFQLPIVAISEVMKMFHLFEITMLSMCSQKTKKWVKMFRVRREGRTVIVIISTKLGVSLFDPRNRRSTVYYYITSSPIPLPHKFVKIGNQNVPISIEAKDSAYFMNLYYEDQIEGLKTVADYFCALFEQDIDGINITSSSIPNGLVTVTEWVIQRQRSLRAFWISPMDASDTVARYLLDKSSILSQIISYMTVPPEFRIDFKYERQGYLEIHSGSWFTLENLLTVNCNELFLRGTLLTSADINSFLKRWMTSDLNFTEVRIYPKERLNLDVLFSGIPAFTIPKKVYKSDRNEKVTICNGIEIKRNDGMMMASILIHRTLPTNENGRFRMMIFKTT</sequence>
<evidence type="ECO:0000259" key="1">
    <source>
        <dbReference type="Pfam" id="PF07735"/>
    </source>
</evidence>
<dbReference type="Pfam" id="PF07735">
    <property type="entry name" value="FBA_2"/>
    <property type="match status" value="1"/>
</dbReference>
<evidence type="ECO:0000313" key="2">
    <source>
        <dbReference type="Proteomes" id="UP000095282"/>
    </source>
</evidence>
<proteinExistence type="predicted"/>
<accession>A0A1I7UV42</accession>
<dbReference type="AlphaFoldDB" id="A0A1I7UV42"/>
<feature type="domain" description="Sdz-33 F-box" evidence="1">
    <location>
        <begin position="213"/>
        <end position="258"/>
    </location>
</feature>
<dbReference type="PANTHER" id="PTHR21503">
    <property type="entry name" value="F-BOX-CONTAINING HYPOTHETICAL PROTEIN C.ELEGANS"/>
    <property type="match status" value="1"/>
</dbReference>
<name>A0A1I7UV42_9PELO</name>
<dbReference type="PANTHER" id="PTHR21503:SF8">
    <property type="entry name" value="F-BOX ASSOCIATED DOMAIN-CONTAINING PROTEIN-RELATED"/>
    <property type="match status" value="1"/>
</dbReference>
<reference evidence="3" key="1">
    <citation type="submission" date="2016-11" db="UniProtKB">
        <authorList>
            <consortium name="WormBaseParasite"/>
        </authorList>
    </citation>
    <scope>IDENTIFICATION</scope>
</reference>
<evidence type="ECO:0000313" key="3">
    <source>
        <dbReference type="WBParaSite" id="Csp11.Scaffold630.g19648.t1"/>
    </source>
</evidence>
<dbReference type="WBParaSite" id="Csp11.Scaffold630.g19648.t1">
    <property type="protein sequence ID" value="Csp11.Scaffold630.g19648.t1"/>
    <property type="gene ID" value="Csp11.Scaffold630.g19648"/>
</dbReference>
<organism evidence="2 3">
    <name type="scientific">Caenorhabditis tropicalis</name>
    <dbReference type="NCBI Taxonomy" id="1561998"/>
    <lineage>
        <taxon>Eukaryota</taxon>
        <taxon>Metazoa</taxon>
        <taxon>Ecdysozoa</taxon>
        <taxon>Nematoda</taxon>
        <taxon>Chromadorea</taxon>
        <taxon>Rhabditida</taxon>
        <taxon>Rhabditina</taxon>
        <taxon>Rhabditomorpha</taxon>
        <taxon>Rhabditoidea</taxon>
        <taxon>Rhabditidae</taxon>
        <taxon>Peloderinae</taxon>
        <taxon>Caenorhabditis</taxon>
    </lineage>
</organism>